<keyword evidence="2" id="KW-0812">Transmembrane</keyword>
<dbReference type="Proteomes" id="UP000255265">
    <property type="component" value="Unassembled WGS sequence"/>
</dbReference>
<dbReference type="InterPro" id="IPR012902">
    <property type="entry name" value="N_methyl_site"/>
</dbReference>
<dbReference type="GO" id="GO:0015628">
    <property type="term" value="P:protein secretion by the type II secretion system"/>
    <property type="evidence" value="ECO:0007669"/>
    <property type="project" value="InterPro"/>
</dbReference>
<gene>
    <name evidence="3" type="ORF">DFR41_104348</name>
</gene>
<dbReference type="GO" id="GO:0043683">
    <property type="term" value="P:type IV pilus assembly"/>
    <property type="evidence" value="ECO:0007669"/>
    <property type="project" value="InterPro"/>
</dbReference>
<accession>A0A370FL38</accession>
<dbReference type="SUPFAM" id="SSF54523">
    <property type="entry name" value="Pili subunits"/>
    <property type="match status" value="1"/>
</dbReference>
<dbReference type="Pfam" id="PF07963">
    <property type="entry name" value="N_methyl"/>
    <property type="match status" value="1"/>
</dbReference>
<dbReference type="GO" id="GO:0015627">
    <property type="term" value="C:type II protein secretion system complex"/>
    <property type="evidence" value="ECO:0007669"/>
    <property type="project" value="InterPro"/>
</dbReference>
<dbReference type="NCBIfam" id="TIGR02532">
    <property type="entry name" value="IV_pilin_GFxxxE"/>
    <property type="match status" value="1"/>
</dbReference>
<comment type="caution">
    <text evidence="3">The sequence shown here is derived from an EMBL/GenBank/DDBJ whole genome shotgun (WGS) entry which is preliminary data.</text>
</comment>
<dbReference type="PROSITE" id="PS00409">
    <property type="entry name" value="PROKAR_NTER_METHYL"/>
    <property type="match status" value="1"/>
</dbReference>
<dbReference type="OrthoDB" id="8592370at2"/>
<dbReference type="InterPro" id="IPR000983">
    <property type="entry name" value="Bac_GSPG_pilin"/>
</dbReference>
<feature type="transmembrane region" description="Helical" evidence="2">
    <location>
        <begin position="25"/>
        <end position="50"/>
    </location>
</feature>
<dbReference type="InterPro" id="IPR031982">
    <property type="entry name" value="PilE-like"/>
</dbReference>
<dbReference type="PANTHER" id="PTHR30093:SF47">
    <property type="entry name" value="TYPE IV PILUS NON-CORE MINOR PILIN PILE"/>
    <property type="match status" value="1"/>
</dbReference>
<keyword evidence="4" id="KW-1185">Reference proteome</keyword>
<dbReference type="AlphaFoldDB" id="A0A370FL38"/>
<evidence type="ECO:0000313" key="4">
    <source>
        <dbReference type="Proteomes" id="UP000255265"/>
    </source>
</evidence>
<evidence type="ECO:0000256" key="2">
    <source>
        <dbReference type="SAM" id="Phobius"/>
    </source>
</evidence>
<protein>
    <submittedName>
        <fullName evidence="3">Type IV pilus assembly protein PilE</fullName>
    </submittedName>
</protein>
<keyword evidence="1" id="KW-0488">Methylation</keyword>
<dbReference type="EMBL" id="QQAV01000004">
    <property type="protein sequence ID" value="RDI25288.1"/>
    <property type="molecule type" value="Genomic_DNA"/>
</dbReference>
<name>A0A370FL38_9BURK</name>
<dbReference type="Gene3D" id="3.30.700.10">
    <property type="entry name" value="Glycoprotein, Type 4 Pilin"/>
    <property type="match status" value="1"/>
</dbReference>
<keyword evidence="2" id="KW-0472">Membrane</keyword>
<organism evidence="3 4">
    <name type="scientific">Pseudacidovorax intermedius</name>
    <dbReference type="NCBI Taxonomy" id="433924"/>
    <lineage>
        <taxon>Bacteria</taxon>
        <taxon>Pseudomonadati</taxon>
        <taxon>Pseudomonadota</taxon>
        <taxon>Betaproteobacteria</taxon>
        <taxon>Burkholderiales</taxon>
        <taxon>Comamonadaceae</taxon>
        <taxon>Pseudacidovorax</taxon>
    </lineage>
</organism>
<dbReference type="InterPro" id="IPR045584">
    <property type="entry name" value="Pilin-like"/>
</dbReference>
<dbReference type="Pfam" id="PF16732">
    <property type="entry name" value="ComP_DUS"/>
    <property type="match status" value="1"/>
</dbReference>
<sequence length="172" mass="17873">MKNLDVTYSHCFPSPSGRARSPASAGFTLIEVMIVVAIVGILAAIALPAYSDYIRRGRIPEATSNLAAYQGRMEQWFQDAKTYSAPGSATVCGAMQAAVTLKYFGLSCTPGAANANGGTTTYTLTATGTGAMTGFTYTVDQDGNKTSTITGVSGWTAATPNNCWVTNKGGIC</sequence>
<proteinExistence type="predicted"/>
<keyword evidence="2" id="KW-1133">Transmembrane helix</keyword>
<dbReference type="PANTHER" id="PTHR30093">
    <property type="entry name" value="GENERAL SECRETION PATHWAY PROTEIN G"/>
    <property type="match status" value="1"/>
</dbReference>
<evidence type="ECO:0000313" key="3">
    <source>
        <dbReference type="EMBL" id="RDI25288.1"/>
    </source>
</evidence>
<evidence type="ECO:0000256" key="1">
    <source>
        <dbReference type="ARBA" id="ARBA00022481"/>
    </source>
</evidence>
<reference evidence="3 4" key="1">
    <citation type="submission" date="2018-07" db="EMBL/GenBank/DDBJ databases">
        <title>Genomic Encyclopedia of Type Strains, Phase IV (KMG-IV): sequencing the most valuable type-strain genomes for metagenomic binning, comparative biology and taxonomic classification.</title>
        <authorList>
            <person name="Goeker M."/>
        </authorList>
    </citation>
    <scope>NUCLEOTIDE SEQUENCE [LARGE SCALE GENOMIC DNA]</scope>
    <source>
        <strain evidence="3 4">DSM 21352</strain>
    </source>
</reference>
<dbReference type="PRINTS" id="PR00813">
    <property type="entry name" value="BCTERIALGSPG"/>
</dbReference>